<name>A0A3B0X1A5_9ZZZZ</name>
<accession>A0A3B0X1A5</accession>
<dbReference type="AlphaFoldDB" id="A0A3B0X1A5"/>
<reference evidence="1" key="1">
    <citation type="submission" date="2018-06" db="EMBL/GenBank/DDBJ databases">
        <authorList>
            <person name="Zhirakovskaya E."/>
        </authorList>
    </citation>
    <scope>NUCLEOTIDE SEQUENCE</scope>
</reference>
<dbReference type="EMBL" id="UOFF01000267">
    <property type="protein sequence ID" value="VAW56667.1"/>
    <property type="molecule type" value="Genomic_DNA"/>
</dbReference>
<gene>
    <name evidence="1" type="ORF">MNBD_GAMMA07-307</name>
</gene>
<protein>
    <recommendedName>
        <fullName evidence="2">DUF2802 domain-containing protein</fullName>
    </recommendedName>
</protein>
<organism evidence="1">
    <name type="scientific">hydrothermal vent metagenome</name>
    <dbReference type="NCBI Taxonomy" id="652676"/>
    <lineage>
        <taxon>unclassified sequences</taxon>
        <taxon>metagenomes</taxon>
        <taxon>ecological metagenomes</taxon>
    </lineage>
</organism>
<dbReference type="InterPro" id="IPR021244">
    <property type="entry name" value="DUF2802"/>
</dbReference>
<evidence type="ECO:0008006" key="2">
    <source>
        <dbReference type="Google" id="ProtNLM"/>
    </source>
</evidence>
<proteinExistence type="predicted"/>
<sequence>MNALVILVSGILLLAALGFFIYTQKQLSSFQKTIQSTVHIDEINSELIALNAGANGLGERFIILEKNMRLIATRVDEMTHDMSRNSAYSYAIDLVQKLTPAENIAELCHISLAEAQLLVMMHGEAA</sequence>
<dbReference type="Pfam" id="PF10975">
    <property type="entry name" value="DUF2802"/>
    <property type="match status" value="1"/>
</dbReference>
<evidence type="ECO:0000313" key="1">
    <source>
        <dbReference type="EMBL" id="VAW56667.1"/>
    </source>
</evidence>